<gene>
    <name evidence="1" type="ORF">SYN_00444</name>
</gene>
<dbReference type="Proteomes" id="UP000001933">
    <property type="component" value="Chromosome"/>
</dbReference>
<name>Q2LUV1_SYNAS</name>
<protein>
    <submittedName>
        <fullName evidence="1">Hypothetical cytosolic protein</fullName>
    </submittedName>
</protein>
<reference evidence="1 2" key="1">
    <citation type="journal article" date="2007" name="Proc. Natl. Acad. Sci. U.S.A.">
        <title>The genome of Syntrophus aciditrophicus: life at the thermodynamic limit of microbial growth.</title>
        <authorList>
            <person name="McInerney M.J."/>
            <person name="Rohlin L."/>
            <person name="Mouttaki H."/>
            <person name="Kim U."/>
            <person name="Krupp R.S."/>
            <person name="Rios-Hernandez L."/>
            <person name="Sieber J."/>
            <person name="Struchtemeyer C.G."/>
            <person name="Bhattacharyya A."/>
            <person name="Campbell J.W."/>
            <person name="Gunsalus R.P."/>
        </authorList>
    </citation>
    <scope>NUCLEOTIDE SEQUENCE [LARGE SCALE GENOMIC DNA]</scope>
    <source>
        <strain evidence="1 2">SB</strain>
    </source>
</reference>
<accession>Q2LUV1</accession>
<dbReference type="InParanoid" id="Q2LUV1"/>
<dbReference type="HOGENOM" id="CLU_2738583_0_0_7"/>
<keyword evidence="2" id="KW-1185">Reference proteome</keyword>
<evidence type="ECO:0000313" key="1">
    <source>
        <dbReference type="EMBL" id="ABC77863.1"/>
    </source>
</evidence>
<evidence type="ECO:0000313" key="2">
    <source>
        <dbReference type="Proteomes" id="UP000001933"/>
    </source>
</evidence>
<dbReference type="EMBL" id="CP000252">
    <property type="protein sequence ID" value="ABC77863.1"/>
    <property type="molecule type" value="Genomic_DNA"/>
</dbReference>
<proteinExistence type="predicted"/>
<organism evidence="1 2">
    <name type="scientific">Syntrophus aciditrophicus (strain SB)</name>
    <dbReference type="NCBI Taxonomy" id="56780"/>
    <lineage>
        <taxon>Bacteria</taxon>
        <taxon>Pseudomonadati</taxon>
        <taxon>Thermodesulfobacteriota</taxon>
        <taxon>Syntrophia</taxon>
        <taxon>Syntrophales</taxon>
        <taxon>Syntrophaceae</taxon>
        <taxon>Syntrophus</taxon>
    </lineage>
</organism>
<sequence>MADTSDILDILSLFEDRKLIIPWIGIEVFHGTGKAVKPHFRKGWDLLPLYIYCSWNLKYGEIGGNGFGGLL</sequence>
<dbReference type="AlphaFoldDB" id="Q2LUV1"/>
<dbReference type="KEGG" id="sat:SYN_00444"/>